<reference evidence="2 3" key="1">
    <citation type="submission" date="2018-06" db="EMBL/GenBank/DDBJ databases">
        <authorList>
            <consortium name="Pathogen Informatics"/>
            <person name="Doyle S."/>
        </authorList>
    </citation>
    <scope>NUCLEOTIDE SEQUENCE [LARGE SCALE GENOMIC DNA]</scope>
    <source>
        <strain evidence="2 3">NCTC13337</strain>
    </source>
</reference>
<name>A0A380MU32_9GAMM</name>
<accession>A0A380MU32</accession>
<dbReference type="GO" id="GO:0006313">
    <property type="term" value="P:DNA transposition"/>
    <property type="evidence" value="ECO:0007669"/>
    <property type="project" value="InterPro"/>
</dbReference>
<dbReference type="RefSeq" id="WP_072576626.1">
    <property type="nucleotide sequence ID" value="NZ_LWHB01000087.1"/>
</dbReference>
<gene>
    <name evidence="2" type="ORF">NCTC13337_01582</name>
</gene>
<sequence length="93" mass="10403">MVLIVLLVAKISIKRNFAKVSDQDGYIEQLHLSSANEHESQHLEPLLENLNAGTIVYADKGYSSQANRQRLRERGLKDGIIEKASRSQALSQV</sequence>
<dbReference type="EMBL" id="UHIC01000001">
    <property type="protein sequence ID" value="SUO95782.1"/>
    <property type="molecule type" value="Genomic_DNA"/>
</dbReference>
<dbReference type="AlphaFoldDB" id="A0A380MU32"/>
<evidence type="ECO:0000313" key="2">
    <source>
        <dbReference type="EMBL" id="SUO95782.1"/>
    </source>
</evidence>
<protein>
    <submittedName>
        <fullName evidence="2">Transposase DDE domain</fullName>
    </submittedName>
</protein>
<evidence type="ECO:0000259" key="1">
    <source>
        <dbReference type="Pfam" id="PF01609"/>
    </source>
</evidence>
<feature type="domain" description="Transposase IS4-like" evidence="1">
    <location>
        <begin position="18"/>
        <end position="77"/>
    </location>
</feature>
<dbReference type="PANTHER" id="PTHR35604">
    <property type="entry name" value="TRANSPOSASE INSH FOR INSERTION SEQUENCE ELEMENT IS5A-RELATED"/>
    <property type="match status" value="1"/>
</dbReference>
<organism evidence="2 3">
    <name type="scientific">Suttonella ornithocola</name>
    <dbReference type="NCBI Taxonomy" id="279832"/>
    <lineage>
        <taxon>Bacteria</taxon>
        <taxon>Pseudomonadati</taxon>
        <taxon>Pseudomonadota</taxon>
        <taxon>Gammaproteobacteria</taxon>
        <taxon>Cardiobacteriales</taxon>
        <taxon>Cardiobacteriaceae</taxon>
        <taxon>Suttonella</taxon>
    </lineage>
</organism>
<dbReference type="PANTHER" id="PTHR35604:SF2">
    <property type="entry name" value="TRANSPOSASE INSH FOR INSERTION SEQUENCE ELEMENT IS5A-RELATED"/>
    <property type="match status" value="1"/>
</dbReference>
<dbReference type="GO" id="GO:0003677">
    <property type="term" value="F:DNA binding"/>
    <property type="evidence" value="ECO:0007669"/>
    <property type="project" value="InterPro"/>
</dbReference>
<dbReference type="Pfam" id="PF01609">
    <property type="entry name" value="DDE_Tnp_1"/>
    <property type="match status" value="1"/>
</dbReference>
<dbReference type="Proteomes" id="UP000254601">
    <property type="component" value="Unassembled WGS sequence"/>
</dbReference>
<evidence type="ECO:0000313" key="3">
    <source>
        <dbReference type="Proteomes" id="UP000254601"/>
    </source>
</evidence>
<proteinExistence type="predicted"/>
<dbReference type="OrthoDB" id="9774608at2"/>
<keyword evidence="3" id="KW-1185">Reference proteome</keyword>
<dbReference type="InterPro" id="IPR002559">
    <property type="entry name" value="Transposase_11"/>
</dbReference>
<dbReference type="GO" id="GO:0004803">
    <property type="term" value="F:transposase activity"/>
    <property type="evidence" value="ECO:0007669"/>
    <property type="project" value="InterPro"/>
</dbReference>